<sequence>MCIRSKAIDESCKSLAAFCGTVEPKSFSSSSLSDRSPRDQIFTVKCHIFNAKSAHLYIQQIEELKERMDSTEYKKFGGGCFTIRRKDSVWSGVAPDIIIEQCLVRTMKKVLYPQNNMLNSGLPDNLEMILIC</sequence>
<keyword evidence="2" id="KW-1185">Reference proteome</keyword>
<evidence type="ECO:0000313" key="1">
    <source>
        <dbReference type="EMBL" id="GBL90589.1"/>
    </source>
</evidence>
<dbReference type="AlphaFoldDB" id="A0A4Y2BGA5"/>
<dbReference type="Proteomes" id="UP000499080">
    <property type="component" value="Unassembled WGS sequence"/>
</dbReference>
<reference evidence="1 2" key="1">
    <citation type="journal article" date="2019" name="Sci. Rep.">
        <title>Orb-weaving spider Araneus ventricosus genome elucidates the spidroin gene catalogue.</title>
        <authorList>
            <person name="Kono N."/>
            <person name="Nakamura H."/>
            <person name="Ohtoshi R."/>
            <person name="Moran D.A.P."/>
            <person name="Shinohara A."/>
            <person name="Yoshida Y."/>
            <person name="Fujiwara M."/>
            <person name="Mori M."/>
            <person name="Tomita M."/>
            <person name="Arakawa K."/>
        </authorList>
    </citation>
    <scope>NUCLEOTIDE SEQUENCE [LARGE SCALE GENOMIC DNA]</scope>
</reference>
<gene>
    <name evidence="1" type="ORF">AVEN_179492_1</name>
</gene>
<accession>A0A4Y2BGA5</accession>
<dbReference type="EMBL" id="BGPR01000072">
    <property type="protein sequence ID" value="GBL90589.1"/>
    <property type="molecule type" value="Genomic_DNA"/>
</dbReference>
<organism evidence="1 2">
    <name type="scientific">Araneus ventricosus</name>
    <name type="common">Orbweaver spider</name>
    <name type="synonym">Epeira ventricosa</name>
    <dbReference type="NCBI Taxonomy" id="182803"/>
    <lineage>
        <taxon>Eukaryota</taxon>
        <taxon>Metazoa</taxon>
        <taxon>Ecdysozoa</taxon>
        <taxon>Arthropoda</taxon>
        <taxon>Chelicerata</taxon>
        <taxon>Arachnida</taxon>
        <taxon>Araneae</taxon>
        <taxon>Araneomorphae</taxon>
        <taxon>Entelegynae</taxon>
        <taxon>Araneoidea</taxon>
        <taxon>Araneidae</taxon>
        <taxon>Araneus</taxon>
    </lineage>
</organism>
<protein>
    <submittedName>
        <fullName evidence="1">Uncharacterized protein</fullName>
    </submittedName>
</protein>
<name>A0A4Y2BGA5_ARAVE</name>
<evidence type="ECO:0000313" key="2">
    <source>
        <dbReference type="Proteomes" id="UP000499080"/>
    </source>
</evidence>
<proteinExistence type="predicted"/>
<comment type="caution">
    <text evidence="1">The sequence shown here is derived from an EMBL/GenBank/DDBJ whole genome shotgun (WGS) entry which is preliminary data.</text>
</comment>